<sequence>MDADTFGPRVSNSLYADDSMLVDHFSMNDNTRHVPTVVKHAEATSESDDVQDNMSIGSLDYPDLEPVLYDSPDRHYWSTPERGQVDFMVGDPSVSSSSRQHQQHPPSSPSKTSRRHHSTSTTQKRRVNSSSEKSPKAQKTSNSNKKGKHVMQPDNVMMEDDENPLYEIEDIVGHKVYRSQAVMYEIKWKGYDSKQNTWEIASHIHEDCPQLCIDYWNKQENTPIPKNVPRSKQQQKQQSSHTTKSYIERLQKYNIDNDSLIPYYRKQGYRLSYDLDFPTPSTNWRKELRVIHFVQRVKSTDQILAYVSWMNKKKTVHVIQELHDKCPDMLINYYESCLTFAGS</sequence>
<feature type="region of interest" description="Disordered" evidence="3">
    <location>
        <begin position="84"/>
        <end position="159"/>
    </location>
</feature>
<comment type="subcellular location">
    <subcellularLocation>
        <location evidence="1">Nucleus</location>
    </subcellularLocation>
</comment>
<feature type="compositionally biased region" description="Low complexity" evidence="3">
    <location>
        <begin position="231"/>
        <end position="240"/>
    </location>
</feature>
<proteinExistence type="predicted"/>
<feature type="compositionally biased region" description="Low complexity" evidence="3">
    <location>
        <begin position="92"/>
        <end position="111"/>
    </location>
</feature>
<dbReference type="Gene3D" id="2.40.50.40">
    <property type="match status" value="2"/>
</dbReference>
<dbReference type="InterPro" id="IPR051219">
    <property type="entry name" value="Heterochromatin_chromo-domain"/>
</dbReference>
<reference evidence="5 6" key="1">
    <citation type="submission" date="2023-03" db="EMBL/GenBank/DDBJ databases">
        <title>Genome sequence of Lichtheimia ornata CBS 291.66.</title>
        <authorList>
            <person name="Mohabir J.T."/>
            <person name="Shea T.P."/>
            <person name="Kurbessoian T."/>
            <person name="Berby B."/>
            <person name="Fontaine J."/>
            <person name="Livny J."/>
            <person name="Gnirke A."/>
            <person name="Stajich J.E."/>
            <person name="Cuomo C.A."/>
        </authorList>
    </citation>
    <scope>NUCLEOTIDE SEQUENCE [LARGE SCALE GENOMIC DNA]</scope>
    <source>
        <strain evidence="5">CBS 291.66</strain>
    </source>
</reference>
<name>A0AAD8DJ43_9FUNG</name>
<dbReference type="PANTHER" id="PTHR22812">
    <property type="entry name" value="CHROMOBOX PROTEIN"/>
    <property type="match status" value="1"/>
</dbReference>
<dbReference type="SUPFAM" id="SSF54160">
    <property type="entry name" value="Chromo domain-like"/>
    <property type="match status" value="2"/>
</dbReference>
<dbReference type="GO" id="GO:0005634">
    <property type="term" value="C:nucleus"/>
    <property type="evidence" value="ECO:0007669"/>
    <property type="project" value="UniProtKB-SubCell"/>
</dbReference>
<dbReference type="AlphaFoldDB" id="A0AAD8DJ43"/>
<dbReference type="Proteomes" id="UP001234581">
    <property type="component" value="Unassembled WGS sequence"/>
</dbReference>
<keyword evidence="2" id="KW-0539">Nucleus</keyword>
<feature type="domain" description="Chromo" evidence="4">
    <location>
        <begin position="166"/>
        <end position="227"/>
    </location>
</feature>
<evidence type="ECO:0000256" key="1">
    <source>
        <dbReference type="ARBA" id="ARBA00004123"/>
    </source>
</evidence>
<dbReference type="Pfam" id="PF01393">
    <property type="entry name" value="Chromo_shadow"/>
    <property type="match status" value="1"/>
</dbReference>
<dbReference type="InterPro" id="IPR023780">
    <property type="entry name" value="Chromo_domain"/>
</dbReference>
<dbReference type="InterPro" id="IPR000953">
    <property type="entry name" value="Chromo/chromo_shadow_dom"/>
</dbReference>
<feature type="compositionally biased region" description="Polar residues" evidence="3">
    <location>
        <begin position="128"/>
        <end position="144"/>
    </location>
</feature>
<feature type="region of interest" description="Disordered" evidence="3">
    <location>
        <begin position="222"/>
        <end position="243"/>
    </location>
</feature>
<dbReference type="CDD" id="cd00024">
    <property type="entry name" value="CD_CSD"/>
    <property type="match status" value="1"/>
</dbReference>
<gene>
    <name evidence="5" type="ORF">O0I10_000175</name>
</gene>
<keyword evidence="6" id="KW-1185">Reference proteome</keyword>
<dbReference type="InterPro" id="IPR016197">
    <property type="entry name" value="Chromo-like_dom_sf"/>
</dbReference>
<evidence type="ECO:0000313" key="5">
    <source>
        <dbReference type="EMBL" id="KAJ8663900.1"/>
    </source>
</evidence>
<evidence type="ECO:0000313" key="6">
    <source>
        <dbReference type="Proteomes" id="UP001234581"/>
    </source>
</evidence>
<feature type="region of interest" description="Disordered" evidence="3">
    <location>
        <begin position="42"/>
        <end position="67"/>
    </location>
</feature>
<comment type="caution">
    <text evidence="5">The sequence shown here is derived from an EMBL/GenBank/DDBJ whole genome shotgun (WGS) entry which is preliminary data.</text>
</comment>
<accession>A0AAD8DJ43</accession>
<organism evidence="5 6">
    <name type="scientific">Lichtheimia ornata</name>
    <dbReference type="NCBI Taxonomy" id="688661"/>
    <lineage>
        <taxon>Eukaryota</taxon>
        <taxon>Fungi</taxon>
        <taxon>Fungi incertae sedis</taxon>
        <taxon>Mucoromycota</taxon>
        <taxon>Mucoromycotina</taxon>
        <taxon>Mucoromycetes</taxon>
        <taxon>Mucorales</taxon>
        <taxon>Lichtheimiaceae</taxon>
        <taxon>Lichtheimia</taxon>
    </lineage>
</organism>
<feature type="compositionally biased region" description="Basic residues" evidence="3">
    <location>
        <begin position="112"/>
        <end position="127"/>
    </location>
</feature>
<protein>
    <recommendedName>
        <fullName evidence="4">Chromo domain-containing protein</fullName>
    </recommendedName>
</protein>
<dbReference type="Pfam" id="PF00385">
    <property type="entry name" value="Chromo"/>
    <property type="match status" value="1"/>
</dbReference>
<evidence type="ECO:0000256" key="2">
    <source>
        <dbReference type="ARBA" id="ARBA00023242"/>
    </source>
</evidence>
<dbReference type="EMBL" id="JARTCD010000001">
    <property type="protein sequence ID" value="KAJ8663900.1"/>
    <property type="molecule type" value="Genomic_DNA"/>
</dbReference>
<dbReference type="PROSITE" id="PS50013">
    <property type="entry name" value="CHROMO_2"/>
    <property type="match status" value="1"/>
</dbReference>
<dbReference type="RefSeq" id="XP_058348812.1">
    <property type="nucleotide sequence ID" value="XM_058480289.1"/>
</dbReference>
<dbReference type="GeneID" id="83207597"/>
<dbReference type="SMART" id="SM00298">
    <property type="entry name" value="CHROMO"/>
    <property type="match status" value="1"/>
</dbReference>
<evidence type="ECO:0000259" key="4">
    <source>
        <dbReference type="PROSITE" id="PS50013"/>
    </source>
</evidence>
<evidence type="ECO:0000256" key="3">
    <source>
        <dbReference type="SAM" id="MobiDB-lite"/>
    </source>
</evidence>
<dbReference type="InterPro" id="IPR008251">
    <property type="entry name" value="Chromo_shadow_dom"/>
</dbReference>